<proteinExistence type="predicted"/>
<protein>
    <submittedName>
        <fullName evidence="1">Uncharacterized protein</fullName>
    </submittedName>
</protein>
<dbReference type="Proteomes" id="UP000177625">
    <property type="component" value="Unassembled WGS sequence"/>
</dbReference>
<evidence type="ECO:0000313" key="2">
    <source>
        <dbReference type="Proteomes" id="UP000177625"/>
    </source>
</evidence>
<sequence length="121" mass="13468">MFPAYSKLVSMTGSTSSPNQVGSIRIDLSLNENEFSMLLHIPQPISPRLKYDVASDVWTGSQSIWEMLSSHFSTSEALPASGHHSRFLLLIKIILYSDNEDIVLHGAALVLSDYNIHRPRA</sequence>
<dbReference type="AlphaFoldDB" id="A0A1E1M424"/>
<name>A0A1E1M424_RHYSE</name>
<accession>A0A1E1M424</accession>
<dbReference type="EMBL" id="FJVC01000120">
    <property type="protein sequence ID" value="CZT43335.1"/>
    <property type="molecule type" value="Genomic_DNA"/>
</dbReference>
<reference evidence="2" key="1">
    <citation type="submission" date="2016-03" db="EMBL/GenBank/DDBJ databases">
        <authorList>
            <person name="Guldener U."/>
        </authorList>
    </citation>
    <scope>NUCLEOTIDE SEQUENCE [LARGE SCALE GENOMIC DNA]</scope>
</reference>
<gene>
    <name evidence="1" type="ORF">RSE6_03360</name>
</gene>
<organism evidence="1 2">
    <name type="scientific">Rhynchosporium secalis</name>
    <name type="common">Barley scald fungus</name>
    <dbReference type="NCBI Taxonomy" id="38038"/>
    <lineage>
        <taxon>Eukaryota</taxon>
        <taxon>Fungi</taxon>
        <taxon>Dikarya</taxon>
        <taxon>Ascomycota</taxon>
        <taxon>Pezizomycotina</taxon>
        <taxon>Leotiomycetes</taxon>
        <taxon>Helotiales</taxon>
        <taxon>Ploettnerulaceae</taxon>
        <taxon>Rhynchosporium</taxon>
    </lineage>
</organism>
<keyword evidence="2" id="KW-1185">Reference proteome</keyword>
<evidence type="ECO:0000313" key="1">
    <source>
        <dbReference type="EMBL" id="CZT43335.1"/>
    </source>
</evidence>